<dbReference type="Proteomes" id="UP001084650">
    <property type="component" value="Unassembled WGS sequence"/>
</dbReference>
<dbReference type="PROSITE" id="PS51257">
    <property type="entry name" value="PROKAR_LIPOPROTEIN"/>
    <property type="match status" value="1"/>
</dbReference>
<protein>
    <submittedName>
        <fullName evidence="5">ABC transporter substrate-binding protein</fullName>
    </submittedName>
</protein>
<comment type="similarity">
    <text evidence="2">Belongs to the bacterial solute-binding protein SsuA/TauA family.</text>
</comment>
<comment type="subcellular location">
    <subcellularLocation>
        <location evidence="1">Periplasm</location>
    </subcellularLocation>
</comment>
<dbReference type="PANTHER" id="PTHR30024">
    <property type="entry name" value="ALIPHATIC SULFONATES-BINDING PROTEIN-RELATED"/>
    <property type="match status" value="1"/>
</dbReference>
<evidence type="ECO:0000313" key="6">
    <source>
        <dbReference type="Proteomes" id="UP001084650"/>
    </source>
</evidence>
<dbReference type="RefSeq" id="WP_268785303.1">
    <property type="nucleotide sequence ID" value="NZ_JAPQYE010000001.1"/>
</dbReference>
<dbReference type="SUPFAM" id="SSF53850">
    <property type="entry name" value="Periplasmic binding protein-like II"/>
    <property type="match status" value="1"/>
</dbReference>
<dbReference type="Pfam" id="PF09084">
    <property type="entry name" value="NMT1"/>
    <property type="match status" value="1"/>
</dbReference>
<evidence type="ECO:0000256" key="3">
    <source>
        <dbReference type="ARBA" id="ARBA00022729"/>
    </source>
</evidence>
<reference evidence="5" key="1">
    <citation type="submission" date="2022-12" db="EMBL/GenBank/DDBJ databases">
        <title>Whole genome sequence of Mycolicibacterium iranicum strain SBH312.</title>
        <authorList>
            <person name="Jani J."/>
            <person name="Arifin Mustapha Z."/>
            <person name="Ahmed K."/>
            <person name="Kai Ling C."/>
        </authorList>
    </citation>
    <scope>NUCLEOTIDE SEQUENCE</scope>
    <source>
        <strain evidence="5">SBH312</strain>
    </source>
</reference>
<keyword evidence="3" id="KW-0732">Signal</keyword>
<sequence length="326" mass="34755">MTPNTARRTLWVFVTVIAMMAGCSEPLAPSGGLTELRVALFPAGNSLPVHAAITRGIFERHGLDVTITDGPDLPLFMAALVDGQFDIAMNTPTLVLVGAQKGLDIQIVSSTSVQSRPRPNAVWITKDDSIATLGELRGKTVAVPSLTGIITDSIVYLLSRSGLQRNDVRFIQTPFPAMGDQLAAGQVDAVVATLPYSTAIASRGFTVHDDVVVEAVQAASGGAVEDAVTTVWTAQRSFAAEHPEAIRAWRDALRDAIAYLDQDEAAARSLMSEWLTMSPEVLRQAPLPDWTVDISPAQLGPYVDIARTAGSIDSEPDVNSLVWQGP</sequence>
<dbReference type="EMBL" id="JAPQYE010000001">
    <property type="protein sequence ID" value="MCZ0727155.1"/>
    <property type="molecule type" value="Genomic_DNA"/>
</dbReference>
<gene>
    <name evidence="5" type="ORF">OY187_03780</name>
</gene>
<evidence type="ECO:0000313" key="5">
    <source>
        <dbReference type="EMBL" id="MCZ0727155.1"/>
    </source>
</evidence>
<keyword evidence="6" id="KW-1185">Reference proteome</keyword>
<feature type="domain" description="SsuA/THI5-like" evidence="4">
    <location>
        <begin position="45"/>
        <end position="262"/>
    </location>
</feature>
<proteinExistence type="inferred from homology"/>
<dbReference type="InterPro" id="IPR015168">
    <property type="entry name" value="SsuA/THI5"/>
</dbReference>
<accession>A0ABT4HAE3</accession>
<organism evidence="5 6">
    <name type="scientific">Mycolicibacterium iranicum</name>
    <name type="common">Mycobacterium iranicum</name>
    <dbReference type="NCBI Taxonomy" id="912594"/>
    <lineage>
        <taxon>Bacteria</taxon>
        <taxon>Bacillati</taxon>
        <taxon>Actinomycetota</taxon>
        <taxon>Actinomycetes</taxon>
        <taxon>Mycobacteriales</taxon>
        <taxon>Mycobacteriaceae</taxon>
        <taxon>Mycolicibacterium</taxon>
    </lineage>
</organism>
<evidence type="ECO:0000256" key="1">
    <source>
        <dbReference type="ARBA" id="ARBA00004418"/>
    </source>
</evidence>
<evidence type="ECO:0000259" key="4">
    <source>
        <dbReference type="Pfam" id="PF09084"/>
    </source>
</evidence>
<evidence type="ECO:0000256" key="2">
    <source>
        <dbReference type="ARBA" id="ARBA00010742"/>
    </source>
</evidence>
<comment type="caution">
    <text evidence="5">The sequence shown here is derived from an EMBL/GenBank/DDBJ whole genome shotgun (WGS) entry which is preliminary data.</text>
</comment>
<name>A0ABT4HAE3_MYCIR</name>
<dbReference type="PANTHER" id="PTHR30024:SF47">
    <property type="entry name" value="TAURINE-BINDING PERIPLASMIC PROTEIN"/>
    <property type="match status" value="1"/>
</dbReference>
<dbReference type="Gene3D" id="3.40.190.10">
    <property type="entry name" value="Periplasmic binding protein-like II"/>
    <property type="match status" value="2"/>
</dbReference>